<protein>
    <submittedName>
        <fullName evidence="2">Putative hydrolase YcaC</fullName>
        <ecNumber evidence="2">4.-.-.-</ecNumber>
    </submittedName>
</protein>
<dbReference type="GO" id="GO:0016829">
    <property type="term" value="F:lyase activity"/>
    <property type="evidence" value="ECO:0007669"/>
    <property type="project" value="UniProtKB-KW"/>
</dbReference>
<evidence type="ECO:0000259" key="1">
    <source>
        <dbReference type="Pfam" id="PF00857"/>
    </source>
</evidence>
<proteinExistence type="predicted"/>
<dbReference type="Proteomes" id="UP000494365">
    <property type="component" value="Unassembled WGS sequence"/>
</dbReference>
<dbReference type="RefSeq" id="WP_175152709.1">
    <property type="nucleotide sequence ID" value="NZ_CADIKK010000034.1"/>
</dbReference>
<dbReference type="PANTHER" id="PTHR43559:SF3">
    <property type="entry name" value="HYDROLASE YCAC-RELATED"/>
    <property type="match status" value="1"/>
</dbReference>
<dbReference type="InterPro" id="IPR053152">
    <property type="entry name" value="Hydrolase_YcaC-like"/>
</dbReference>
<keyword evidence="2" id="KW-0378">Hydrolase</keyword>
<dbReference type="GO" id="GO:0016787">
    <property type="term" value="F:hydrolase activity"/>
    <property type="evidence" value="ECO:0007669"/>
    <property type="project" value="UniProtKB-KW"/>
</dbReference>
<accession>A0A6S7BJU6</accession>
<dbReference type="Gene3D" id="3.40.50.850">
    <property type="entry name" value="Isochorismatase-like"/>
    <property type="match status" value="1"/>
</dbReference>
<organism evidence="2 3">
    <name type="scientific">Paraburkholderia ultramafica</name>
    <dbReference type="NCBI Taxonomy" id="1544867"/>
    <lineage>
        <taxon>Bacteria</taxon>
        <taxon>Pseudomonadati</taxon>
        <taxon>Pseudomonadota</taxon>
        <taxon>Betaproteobacteria</taxon>
        <taxon>Burkholderiales</taxon>
        <taxon>Burkholderiaceae</taxon>
        <taxon>Paraburkholderia</taxon>
    </lineage>
</organism>
<feature type="domain" description="Isochorismatase-like" evidence="1">
    <location>
        <begin position="11"/>
        <end position="163"/>
    </location>
</feature>
<dbReference type="InterPro" id="IPR000868">
    <property type="entry name" value="Isochorismatase-like_dom"/>
</dbReference>
<sequence length="208" mass="22026">MSYDRLTAENAALLLIDHQTGLSNGIQDQSVPEYMTAVTGLVKLAKILNLPTVASTSASSGPNGPLLPIIPSLLPDAPVIHRPGQVNAWDNQEFVEAVRKTGRKKLIVAGVSTEVCVAFVSLSAVKAGYDVYAVIDASGTWNKLVQEVAIARLAQAGVVPMTWVAVLGELLGDWSQPLGQEIGVVMMEHLPFYGNLYGSFLAAKGSAQ</sequence>
<dbReference type="Pfam" id="PF00857">
    <property type="entry name" value="Isochorismatase"/>
    <property type="match status" value="1"/>
</dbReference>
<evidence type="ECO:0000313" key="2">
    <source>
        <dbReference type="EMBL" id="CAB3802946.1"/>
    </source>
</evidence>
<dbReference type="EMBL" id="CADIKK010000034">
    <property type="protein sequence ID" value="CAB3802946.1"/>
    <property type="molecule type" value="Genomic_DNA"/>
</dbReference>
<reference evidence="2 3" key="1">
    <citation type="submission" date="2020-04" db="EMBL/GenBank/DDBJ databases">
        <authorList>
            <person name="De Canck E."/>
        </authorList>
    </citation>
    <scope>NUCLEOTIDE SEQUENCE [LARGE SCALE GENOMIC DNA]</scope>
    <source>
        <strain evidence="2 3">LMG 28614</strain>
    </source>
</reference>
<dbReference type="EC" id="4.-.-.-" evidence="2"/>
<dbReference type="PANTHER" id="PTHR43559">
    <property type="entry name" value="HYDROLASE YCAC-RELATED"/>
    <property type="match status" value="1"/>
</dbReference>
<keyword evidence="3" id="KW-1185">Reference proteome</keyword>
<evidence type="ECO:0000313" key="3">
    <source>
        <dbReference type="Proteomes" id="UP000494365"/>
    </source>
</evidence>
<gene>
    <name evidence="2" type="primary">ycaC_2</name>
    <name evidence="2" type="ORF">LMG28614_05707</name>
</gene>
<dbReference type="AlphaFoldDB" id="A0A6S7BJU6"/>
<dbReference type="SUPFAM" id="SSF52499">
    <property type="entry name" value="Isochorismatase-like hydrolases"/>
    <property type="match status" value="1"/>
</dbReference>
<dbReference type="InterPro" id="IPR036380">
    <property type="entry name" value="Isochorismatase-like_sf"/>
</dbReference>
<keyword evidence="2" id="KW-0456">Lyase</keyword>
<name>A0A6S7BJU6_9BURK</name>